<dbReference type="HAMAP" id="MF_00033">
    <property type="entry name" value="MurG"/>
    <property type="match status" value="1"/>
</dbReference>
<evidence type="ECO:0000313" key="14">
    <source>
        <dbReference type="Proteomes" id="UP000179129"/>
    </source>
</evidence>
<accession>A0A1F5YLK6</accession>
<dbReference type="PANTHER" id="PTHR21015:SF22">
    <property type="entry name" value="GLYCOSYLTRANSFERASE"/>
    <property type="match status" value="1"/>
</dbReference>
<keyword evidence="9 10" id="KW-0961">Cell wall biogenesis/degradation</keyword>
<reference evidence="13 14" key="1">
    <citation type="journal article" date="2016" name="Nat. Commun.">
        <title>Thousands of microbial genomes shed light on interconnected biogeochemical processes in an aquifer system.</title>
        <authorList>
            <person name="Anantharaman K."/>
            <person name="Brown C.T."/>
            <person name="Hug L.A."/>
            <person name="Sharon I."/>
            <person name="Castelle C.J."/>
            <person name="Probst A.J."/>
            <person name="Thomas B.C."/>
            <person name="Singh A."/>
            <person name="Wilkins M.J."/>
            <person name="Karaoz U."/>
            <person name="Brodie E.L."/>
            <person name="Williams K.H."/>
            <person name="Hubbard S.S."/>
            <person name="Banfield J.F."/>
        </authorList>
    </citation>
    <scope>NUCLEOTIDE SEQUENCE [LARGE SCALE GENOMIC DNA]</scope>
</reference>
<feature type="binding site" evidence="10">
    <location>
        <begin position="10"/>
        <end position="12"/>
    </location>
    <ligand>
        <name>UDP-N-acetyl-alpha-D-glucosamine</name>
        <dbReference type="ChEBI" id="CHEBI:57705"/>
    </ligand>
</feature>
<keyword evidence="3 10" id="KW-0328">Glycosyltransferase</keyword>
<dbReference type="GO" id="GO:0051301">
    <property type="term" value="P:cell division"/>
    <property type="evidence" value="ECO:0007669"/>
    <property type="project" value="UniProtKB-KW"/>
</dbReference>
<feature type="domain" description="Glycosyltransferase family 28 N-terminal" evidence="11">
    <location>
        <begin position="3"/>
        <end position="149"/>
    </location>
</feature>
<keyword evidence="8 10" id="KW-0131">Cell cycle</keyword>
<dbReference type="CDD" id="cd03785">
    <property type="entry name" value="GT28_MurG"/>
    <property type="match status" value="1"/>
</dbReference>
<comment type="similarity">
    <text evidence="10">Belongs to the glycosyltransferase 28 family. MurG subfamily.</text>
</comment>
<dbReference type="Gene3D" id="1.25.10.10">
    <property type="entry name" value="Leucine-rich Repeat Variant"/>
    <property type="match status" value="1"/>
</dbReference>
<dbReference type="PANTHER" id="PTHR21015">
    <property type="entry name" value="UDP-N-ACETYLGLUCOSAMINE--N-ACETYLMURAMYL-(PENTAPEPTIDE) PYROPHOSPHORYL-UNDECAPRENOL N-ACETYLGLUCOSAMINE TRANSFERASE 1"/>
    <property type="match status" value="1"/>
</dbReference>
<organism evidence="13 14">
    <name type="scientific">Candidatus Glassbacteria bacterium RIFCSPLOWO2_12_FULL_58_11</name>
    <dbReference type="NCBI Taxonomy" id="1817867"/>
    <lineage>
        <taxon>Bacteria</taxon>
        <taxon>Candidatus Glassiibacteriota</taxon>
    </lineage>
</organism>
<evidence type="ECO:0000256" key="10">
    <source>
        <dbReference type="HAMAP-Rule" id="MF_00033"/>
    </source>
</evidence>
<keyword evidence="1 10" id="KW-1003">Cell membrane</keyword>
<evidence type="ECO:0000256" key="8">
    <source>
        <dbReference type="ARBA" id="ARBA00023306"/>
    </source>
</evidence>
<dbReference type="GO" id="GO:0071555">
    <property type="term" value="P:cell wall organization"/>
    <property type="evidence" value="ECO:0007669"/>
    <property type="project" value="UniProtKB-KW"/>
</dbReference>
<gene>
    <name evidence="10" type="primary">murG</name>
    <name evidence="13" type="ORF">A3F83_13595</name>
</gene>
<evidence type="ECO:0000313" key="13">
    <source>
        <dbReference type="EMBL" id="OGG01088.1"/>
    </source>
</evidence>
<evidence type="ECO:0000256" key="5">
    <source>
        <dbReference type="ARBA" id="ARBA00022960"/>
    </source>
</evidence>
<dbReference type="Pfam" id="PF03033">
    <property type="entry name" value="Glyco_transf_28"/>
    <property type="match status" value="1"/>
</dbReference>
<comment type="caution">
    <text evidence="10">Lacks conserved residue(s) required for the propagation of feature annotation.</text>
</comment>
<evidence type="ECO:0000259" key="11">
    <source>
        <dbReference type="Pfam" id="PF03033"/>
    </source>
</evidence>
<comment type="pathway">
    <text evidence="10">Cell wall biogenesis; peptidoglycan biosynthesis.</text>
</comment>
<keyword evidence="5 10" id="KW-0133">Cell shape</keyword>
<dbReference type="Proteomes" id="UP000179129">
    <property type="component" value="Unassembled WGS sequence"/>
</dbReference>
<dbReference type="InterPro" id="IPR006009">
    <property type="entry name" value="GlcNAc_MurG"/>
</dbReference>
<comment type="function">
    <text evidence="10">Cell wall formation. Catalyzes the transfer of a GlcNAc subunit on undecaprenyl-pyrophosphoryl-MurNAc-pentapeptide (lipid intermediate I) to form undecaprenyl-pyrophosphoryl-MurNAc-(pentapeptide)GlcNAc (lipid intermediate II).</text>
</comment>
<evidence type="ECO:0000256" key="6">
    <source>
        <dbReference type="ARBA" id="ARBA00022984"/>
    </source>
</evidence>
<comment type="catalytic activity">
    <reaction evidence="10">
        <text>di-trans,octa-cis-undecaprenyl diphospho-N-acetyl-alpha-D-muramoyl-L-alanyl-D-glutamyl-meso-2,6-diaminopimeloyl-D-alanyl-D-alanine + UDP-N-acetyl-alpha-D-glucosamine = di-trans,octa-cis-undecaprenyl diphospho-[N-acetyl-alpha-D-glucosaminyl-(1-&gt;4)]-N-acetyl-alpha-D-muramoyl-L-alanyl-D-glutamyl-meso-2,6-diaminopimeloyl-D-alanyl-D-alanine + UDP + H(+)</text>
        <dbReference type="Rhea" id="RHEA:31227"/>
        <dbReference type="ChEBI" id="CHEBI:15378"/>
        <dbReference type="ChEBI" id="CHEBI:57705"/>
        <dbReference type="ChEBI" id="CHEBI:58223"/>
        <dbReference type="ChEBI" id="CHEBI:61387"/>
        <dbReference type="ChEBI" id="CHEBI:61388"/>
        <dbReference type="EC" id="2.4.1.227"/>
    </reaction>
</comment>
<dbReference type="InterPro" id="IPR004276">
    <property type="entry name" value="GlycoTrans_28_N"/>
</dbReference>
<evidence type="ECO:0000256" key="9">
    <source>
        <dbReference type="ARBA" id="ARBA00023316"/>
    </source>
</evidence>
<protein>
    <recommendedName>
        <fullName evidence="10">UDP-N-acetylglucosamine--N-acetylmuramyl-(pentapeptide) pyrophosphoryl-undecaprenol N-acetylglucosamine transferase</fullName>
        <ecNumber evidence="10">2.4.1.227</ecNumber>
    </recommendedName>
    <alternativeName>
        <fullName evidence="10">Undecaprenyl-PP-MurNAc-pentapeptide-UDPGlcNAc GlcNAc transferase</fullName>
    </alternativeName>
</protein>
<dbReference type="STRING" id="1817867.A3F83_13595"/>
<feature type="binding site" evidence="10">
    <location>
        <position position="202"/>
    </location>
    <ligand>
        <name>UDP-N-acetyl-alpha-D-glucosamine</name>
        <dbReference type="ChEBI" id="CHEBI:57705"/>
    </ligand>
</feature>
<evidence type="ECO:0000256" key="2">
    <source>
        <dbReference type="ARBA" id="ARBA00022618"/>
    </source>
</evidence>
<evidence type="ECO:0000259" key="12">
    <source>
        <dbReference type="Pfam" id="PF04101"/>
    </source>
</evidence>
<dbReference type="AlphaFoldDB" id="A0A1F5YLK6"/>
<keyword evidence="6 10" id="KW-0573">Peptidoglycan synthesis</keyword>
<keyword evidence="7 10" id="KW-0472">Membrane</keyword>
<dbReference type="GO" id="GO:0008360">
    <property type="term" value="P:regulation of cell shape"/>
    <property type="evidence" value="ECO:0007669"/>
    <property type="project" value="UniProtKB-KW"/>
</dbReference>
<dbReference type="UniPathway" id="UPA00219"/>
<feature type="binding site" evidence="10">
    <location>
        <position position="172"/>
    </location>
    <ligand>
        <name>UDP-N-acetyl-alpha-D-glucosamine</name>
        <dbReference type="ChEBI" id="CHEBI:57705"/>
    </ligand>
</feature>
<feature type="binding site" evidence="10">
    <location>
        <position position="268"/>
    </location>
    <ligand>
        <name>UDP-N-acetyl-alpha-D-glucosamine</name>
        <dbReference type="ChEBI" id="CHEBI:57705"/>
    </ligand>
</feature>
<dbReference type="GO" id="GO:0005975">
    <property type="term" value="P:carbohydrate metabolic process"/>
    <property type="evidence" value="ECO:0007669"/>
    <property type="project" value="InterPro"/>
</dbReference>
<dbReference type="InterPro" id="IPR007235">
    <property type="entry name" value="Glyco_trans_28_C"/>
</dbReference>
<dbReference type="EMBL" id="MFIX01000225">
    <property type="protein sequence ID" value="OGG01088.1"/>
    <property type="molecule type" value="Genomic_DNA"/>
</dbReference>
<feature type="binding site" evidence="10">
    <location>
        <position position="313"/>
    </location>
    <ligand>
        <name>UDP-N-acetyl-alpha-D-glucosamine</name>
        <dbReference type="ChEBI" id="CHEBI:57705"/>
    </ligand>
</feature>
<feature type="binding site" evidence="10">
    <location>
        <position position="131"/>
    </location>
    <ligand>
        <name>UDP-N-acetyl-alpha-D-glucosamine</name>
        <dbReference type="ChEBI" id="CHEBI:57705"/>
    </ligand>
</feature>
<dbReference type="SUPFAM" id="SSF53756">
    <property type="entry name" value="UDP-Glycosyltransferase/glycogen phosphorylase"/>
    <property type="match status" value="1"/>
</dbReference>
<dbReference type="Gene3D" id="3.40.50.2000">
    <property type="entry name" value="Glycogen Phosphorylase B"/>
    <property type="match status" value="2"/>
</dbReference>
<evidence type="ECO:0000256" key="4">
    <source>
        <dbReference type="ARBA" id="ARBA00022679"/>
    </source>
</evidence>
<keyword evidence="2 10" id="KW-0132">Cell division</keyword>
<evidence type="ECO:0000256" key="1">
    <source>
        <dbReference type="ARBA" id="ARBA00022475"/>
    </source>
</evidence>
<sequence length="678" mass="74298">MNFILTGGGTGGHVYPALAIAEALKQHFKDARFLYLGVRGRAEENIVPQLGYKIKFVASEGLAGRKPGLRFLLPALKMLIGLCQALVIHLQFRPAAVIGTGGYASVPAVLAAVILRRCGLAKVRIFIHEQNYAPGRWNRLISRWADRVWISFLESERYFPLSRVEFTGYPVRRQFAPRDRLEARKELGLPAEAKVLLVFGGSQGARSINRAIVDALPALLADPLVEVFHGTGNLKAPNYSAVKDTAARVAELKLDLEQLARYHPRDFITEIQVYYAAADLLVCRAGAGTLNEICRCGKPALIIPKSSLAGEHQAVNALAMARAGVCEVILERPVADGEGGAGAFIDGAQLAARIQALLADRETLERMSRAALSVNGAADMEVFVRSVGDELQGIRLGPRRIKAAPDGWQSDEAVKLAGLSPAGVLAYVQKNVGRLDPEALEKYPSIQLLRYFADIFLTDRRWPVRNIGVKLAGLTLHRERRDLLISIAGDRVPAPLYKRLLGKDFSQVGFIRRNALFSLGQLGVWDEALSGLVFSALSEDPYYEVRVQAALLLIHFRDKCGPSAALVRALEANLAHRSLEVRWTCLEALGAVAPDAGFLERMRRFNFHPNWRIRQALLKAAVHLLERGVISAGDPGLKSLEDLIPTCTDFIPTFPLKNSLNRIHRLRGGDANPAGSTQ</sequence>
<dbReference type="InterPro" id="IPR016024">
    <property type="entry name" value="ARM-type_fold"/>
</dbReference>
<dbReference type="GO" id="GO:0005886">
    <property type="term" value="C:plasma membrane"/>
    <property type="evidence" value="ECO:0007669"/>
    <property type="project" value="UniProtKB-SubCell"/>
</dbReference>
<comment type="subcellular location">
    <subcellularLocation>
        <location evidence="10">Cell membrane</location>
        <topology evidence="10">Peripheral membrane protein</topology>
        <orientation evidence="10">Cytoplasmic side</orientation>
    </subcellularLocation>
</comment>
<keyword evidence="4 10" id="KW-0808">Transferase</keyword>
<dbReference type="SUPFAM" id="SSF48371">
    <property type="entry name" value="ARM repeat"/>
    <property type="match status" value="1"/>
</dbReference>
<name>A0A1F5YLK6_9BACT</name>
<dbReference type="GO" id="GO:0009252">
    <property type="term" value="P:peptidoglycan biosynthetic process"/>
    <property type="evidence" value="ECO:0007669"/>
    <property type="project" value="UniProtKB-UniRule"/>
</dbReference>
<comment type="caution">
    <text evidence="13">The sequence shown here is derived from an EMBL/GenBank/DDBJ whole genome shotgun (WGS) entry which is preliminary data.</text>
</comment>
<dbReference type="EC" id="2.4.1.227" evidence="10"/>
<dbReference type="InterPro" id="IPR011989">
    <property type="entry name" value="ARM-like"/>
</dbReference>
<feature type="domain" description="Glycosyl transferase family 28 C-terminal" evidence="12">
    <location>
        <begin position="195"/>
        <end position="373"/>
    </location>
</feature>
<dbReference type="GO" id="GO:0051991">
    <property type="term" value="F:UDP-N-acetyl-D-glucosamine:N-acetylmuramoyl-L-alanyl-D-glutamyl-meso-2,6-diaminopimelyl-D-alanyl-D-alanine-diphosphoundecaprenol 4-beta-N-acetylglucosaminlytransferase activity"/>
    <property type="evidence" value="ECO:0007669"/>
    <property type="project" value="RHEA"/>
</dbReference>
<dbReference type="Pfam" id="PF04101">
    <property type="entry name" value="Glyco_tran_28_C"/>
    <property type="match status" value="1"/>
</dbReference>
<evidence type="ECO:0000256" key="7">
    <source>
        <dbReference type="ARBA" id="ARBA00023136"/>
    </source>
</evidence>
<evidence type="ECO:0000256" key="3">
    <source>
        <dbReference type="ARBA" id="ARBA00022676"/>
    </source>
</evidence>
<proteinExistence type="inferred from homology"/>
<dbReference type="GO" id="GO:0050511">
    <property type="term" value="F:undecaprenyldiphospho-muramoylpentapeptide beta-N-acetylglucosaminyltransferase activity"/>
    <property type="evidence" value="ECO:0007669"/>
    <property type="project" value="UniProtKB-UniRule"/>
</dbReference>